<name>A0A2G6PE31_9GAMM</name>
<protein>
    <recommendedName>
        <fullName evidence="4">DUF4114 domain-containing protein</fullName>
    </recommendedName>
</protein>
<feature type="signal peptide" evidence="1">
    <location>
        <begin position="1"/>
        <end position="28"/>
    </location>
</feature>
<evidence type="ECO:0000256" key="1">
    <source>
        <dbReference type="SAM" id="SignalP"/>
    </source>
</evidence>
<gene>
    <name evidence="2" type="ORF">CSA09_05175</name>
</gene>
<evidence type="ECO:0000313" key="2">
    <source>
        <dbReference type="EMBL" id="PIE82804.1"/>
    </source>
</evidence>
<evidence type="ECO:0008006" key="4">
    <source>
        <dbReference type="Google" id="ProtNLM"/>
    </source>
</evidence>
<organism evidence="2 3">
    <name type="scientific">Candidatus Contendibacter odensensis</name>
    <dbReference type="NCBI Taxonomy" id="1400860"/>
    <lineage>
        <taxon>Bacteria</taxon>
        <taxon>Pseudomonadati</taxon>
        <taxon>Pseudomonadota</taxon>
        <taxon>Gammaproteobacteria</taxon>
        <taxon>Candidatus Competibacteraceae</taxon>
        <taxon>Candidatus Contendibacter</taxon>
    </lineage>
</organism>
<sequence length="415" mass="45390">MKFNMNKIAAAVAVSLGTSVVGMSAAQADEILFPYIVHSDTVTTIMSVINDDDDPRTDEIHYRYYYKSGSSAASNSARCQEVNYRNDTSPNDVVTFDIGGIYGDDLGVLFEPEQSNVVYSKRFDAFRNIKPLRGFAVLDNNDRFFAGQNLSGEAFIIEFANGASWGYQAYNASSIYAWWEDRGLVATNPYDFSDRVEVNGEVLTSFPQSADVEDFWAPIVVMPFDEVNTRLFVTPIGTVGPAFQLSGRIAAEVALAVNDNSNIQFDVMYDRDENPVSGRIPAKVVCVGGVDVKRLISQAAQQFVPYGGWTNVGIASGQAVVIKLEYNDQSPATLNGQDLGGWYNQALWLRKGIRESVTRVDGMMPVYDIAGAQDGNSPYPLIDGTAAEGKGLALPPKQGSMAQDYLGVVYESNYQ</sequence>
<dbReference type="AlphaFoldDB" id="A0A2G6PE31"/>
<feature type="chain" id="PRO_5013627026" description="DUF4114 domain-containing protein" evidence="1">
    <location>
        <begin position="29"/>
        <end position="415"/>
    </location>
</feature>
<proteinExistence type="predicted"/>
<dbReference type="Proteomes" id="UP000229278">
    <property type="component" value="Unassembled WGS sequence"/>
</dbReference>
<accession>A0A2G6PE31</accession>
<comment type="caution">
    <text evidence="2">The sequence shown here is derived from an EMBL/GenBank/DDBJ whole genome shotgun (WGS) entry which is preliminary data.</text>
</comment>
<dbReference type="EMBL" id="PDTV01000012">
    <property type="protein sequence ID" value="PIE82804.1"/>
    <property type="molecule type" value="Genomic_DNA"/>
</dbReference>
<reference evidence="2 3" key="1">
    <citation type="submission" date="2017-10" db="EMBL/GenBank/DDBJ databases">
        <title>Novel microbial diversity and functional potential in the marine mammal oral microbiome.</title>
        <authorList>
            <person name="Dudek N.K."/>
            <person name="Sun C.L."/>
            <person name="Burstein D."/>
            <person name="Kantor R.S."/>
            <person name="Aliaga Goltsman D.S."/>
            <person name="Bik E.M."/>
            <person name="Thomas B.C."/>
            <person name="Banfield J.F."/>
            <person name="Relman D.A."/>
        </authorList>
    </citation>
    <scope>NUCLEOTIDE SEQUENCE [LARGE SCALE GENOMIC DNA]</scope>
    <source>
        <strain evidence="2">DOLJORAL78_50_517</strain>
    </source>
</reference>
<evidence type="ECO:0000313" key="3">
    <source>
        <dbReference type="Proteomes" id="UP000229278"/>
    </source>
</evidence>
<keyword evidence="1" id="KW-0732">Signal</keyword>